<name>A0AAE0HGN4_9PEZI</name>
<comment type="caution">
    <text evidence="1">The sequence shown here is derived from an EMBL/GenBank/DDBJ whole genome shotgun (WGS) entry which is preliminary data.</text>
</comment>
<keyword evidence="2" id="KW-1185">Reference proteome</keyword>
<proteinExistence type="predicted"/>
<dbReference type="EMBL" id="JAUEPN010000004">
    <property type="protein sequence ID" value="KAK3296126.1"/>
    <property type="molecule type" value="Genomic_DNA"/>
</dbReference>
<dbReference type="Proteomes" id="UP001278766">
    <property type="component" value="Unassembled WGS sequence"/>
</dbReference>
<dbReference type="GeneID" id="87840823"/>
<dbReference type="AlphaFoldDB" id="A0AAE0HGN4"/>
<evidence type="ECO:0000313" key="1">
    <source>
        <dbReference type="EMBL" id="KAK3296126.1"/>
    </source>
</evidence>
<gene>
    <name evidence="1" type="ORF">B0H64DRAFT_397454</name>
</gene>
<dbReference type="RefSeq" id="XP_062659640.1">
    <property type="nucleotide sequence ID" value="XM_062803875.1"/>
</dbReference>
<evidence type="ECO:0000313" key="2">
    <source>
        <dbReference type="Proteomes" id="UP001278766"/>
    </source>
</evidence>
<reference evidence="1" key="2">
    <citation type="submission" date="2023-06" db="EMBL/GenBank/DDBJ databases">
        <authorList>
            <consortium name="Lawrence Berkeley National Laboratory"/>
            <person name="Haridas S."/>
            <person name="Hensen N."/>
            <person name="Bonometti L."/>
            <person name="Westerberg I."/>
            <person name="Brannstrom I.O."/>
            <person name="Guillou S."/>
            <person name="Cros-Aarteil S."/>
            <person name="Calhoun S."/>
            <person name="Kuo A."/>
            <person name="Mondo S."/>
            <person name="Pangilinan J."/>
            <person name="Riley R."/>
            <person name="Labutti K."/>
            <person name="Andreopoulos B."/>
            <person name="Lipzen A."/>
            <person name="Chen C."/>
            <person name="Yanf M."/>
            <person name="Daum C."/>
            <person name="Ng V."/>
            <person name="Clum A."/>
            <person name="Steindorff A."/>
            <person name="Ohm R."/>
            <person name="Martin F."/>
            <person name="Silar P."/>
            <person name="Natvig D."/>
            <person name="Lalanne C."/>
            <person name="Gautier V."/>
            <person name="Ament-Velasquez S.L."/>
            <person name="Kruys A."/>
            <person name="Hutchinson M.I."/>
            <person name="Powell A.J."/>
            <person name="Barry K."/>
            <person name="Miller A.N."/>
            <person name="Grigoriev I.V."/>
            <person name="Debuchy R."/>
            <person name="Gladieux P."/>
            <person name="Thoren M.H."/>
            <person name="Johannesson H."/>
        </authorList>
    </citation>
    <scope>NUCLEOTIDE SEQUENCE</scope>
    <source>
        <strain evidence="1">CBS 168.71</strain>
    </source>
</reference>
<organism evidence="1 2">
    <name type="scientific">Chaetomium fimeti</name>
    <dbReference type="NCBI Taxonomy" id="1854472"/>
    <lineage>
        <taxon>Eukaryota</taxon>
        <taxon>Fungi</taxon>
        <taxon>Dikarya</taxon>
        <taxon>Ascomycota</taxon>
        <taxon>Pezizomycotina</taxon>
        <taxon>Sordariomycetes</taxon>
        <taxon>Sordariomycetidae</taxon>
        <taxon>Sordariales</taxon>
        <taxon>Chaetomiaceae</taxon>
        <taxon>Chaetomium</taxon>
    </lineage>
</organism>
<protein>
    <submittedName>
        <fullName evidence="1">Uncharacterized protein</fullName>
    </submittedName>
</protein>
<reference evidence="1" key="1">
    <citation type="journal article" date="2023" name="Mol. Phylogenet. Evol.">
        <title>Genome-scale phylogeny and comparative genomics of the fungal order Sordariales.</title>
        <authorList>
            <person name="Hensen N."/>
            <person name="Bonometti L."/>
            <person name="Westerberg I."/>
            <person name="Brannstrom I.O."/>
            <person name="Guillou S."/>
            <person name="Cros-Aarteil S."/>
            <person name="Calhoun S."/>
            <person name="Haridas S."/>
            <person name="Kuo A."/>
            <person name="Mondo S."/>
            <person name="Pangilinan J."/>
            <person name="Riley R."/>
            <person name="LaButti K."/>
            <person name="Andreopoulos B."/>
            <person name="Lipzen A."/>
            <person name="Chen C."/>
            <person name="Yan M."/>
            <person name="Daum C."/>
            <person name="Ng V."/>
            <person name="Clum A."/>
            <person name="Steindorff A."/>
            <person name="Ohm R.A."/>
            <person name="Martin F."/>
            <person name="Silar P."/>
            <person name="Natvig D.O."/>
            <person name="Lalanne C."/>
            <person name="Gautier V."/>
            <person name="Ament-Velasquez S.L."/>
            <person name="Kruys A."/>
            <person name="Hutchinson M.I."/>
            <person name="Powell A.J."/>
            <person name="Barry K."/>
            <person name="Miller A.N."/>
            <person name="Grigoriev I.V."/>
            <person name="Debuchy R."/>
            <person name="Gladieux P."/>
            <person name="Hiltunen Thoren M."/>
            <person name="Johannesson H."/>
        </authorList>
    </citation>
    <scope>NUCLEOTIDE SEQUENCE</scope>
    <source>
        <strain evidence="1">CBS 168.71</strain>
    </source>
</reference>
<sequence>MLQRAQTAAMLAVLRSMEGVSVAAKWMLTCRTRGLERLRVERFRGQGLLCSAAAGRCWTFMTTERKRLPNMPTQTWNDKMRPG</sequence>
<accession>A0AAE0HGN4</accession>